<accession>A0ABQ2JN84</accession>
<dbReference type="EMBL" id="BMLK01000007">
    <property type="protein sequence ID" value="GGN48105.1"/>
    <property type="molecule type" value="Genomic_DNA"/>
</dbReference>
<keyword evidence="4" id="KW-0472">Membrane</keyword>
<protein>
    <recommendedName>
        <fullName evidence="10">Entericidin EcnA/B family protein</fullName>
    </recommendedName>
</protein>
<name>A0ABQ2JN84_9SPHN</name>
<comment type="caution">
    <text evidence="8">The sequence shown here is derived from an EMBL/GenBank/DDBJ whole genome shotgun (WGS) entry which is preliminary data.</text>
</comment>
<evidence type="ECO:0000256" key="4">
    <source>
        <dbReference type="ARBA" id="ARBA00023136"/>
    </source>
</evidence>
<proteinExistence type="inferred from homology"/>
<keyword evidence="5" id="KW-0564">Palmitate</keyword>
<keyword evidence="6" id="KW-0449">Lipoprotein</keyword>
<evidence type="ECO:0008006" key="10">
    <source>
        <dbReference type="Google" id="ProtNLM"/>
    </source>
</evidence>
<keyword evidence="3 7" id="KW-0732">Signal</keyword>
<sequence length="43" mass="4254">MVKKLVFALVAGGIVFSASACNTVKGAGEDIESVGQAGDDAIN</sequence>
<reference evidence="9" key="1">
    <citation type="journal article" date="2019" name="Int. J. Syst. Evol. Microbiol.">
        <title>The Global Catalogue of Microorganisms (GCM) 10K type strain sequencing project: providing services to taxonomists for standard genome sequencing and annotation.</title>
        <authorList>
            <consortium name="The Broad Institute Genomics Platform"/>
            <consortium name="The Broad Institute Genome Sequencing Center for Infectious Disease"/>
            <person name="Wu L."/>
            <person name="Ma J."/>
        </authorList>
    </citation>
    <scope>NUCLEOTIDE SEQUENCE [LARGE SCALE GENOMIC DNA]</scope>
    <source>
        <strain evidence="9">CGMCC 1.6784</strain>
    </source>
</reference>
<comment type="similarity">
    <text evidence="1">Belongs to the EcnA/EcnB lipoprotein family.</text>
</comment>
<feature type="chain" id="PRO_5047282203" description="Entericidin EcnA/B family protein" evidence="7">
    <location>
        <begin position="21"/>
        <end position="43"/>
    </location>
</feature>
<evidence type="ECO:0000256" key="5">
    <source>
        <dbReference type="ARBA" id="ARBA00023139"/>
    </source>
</evidence>
<dbReference type="PROSITE" id="PS51257">
    <property type="entry name" value="PROKAR_LIPOPROTEIN"/>
    <property type="match status" value="1"/>
</dbReference>
<dbReference type="RefSeq" id="WP_188819271.1">
    <property type="nucleotide sequence ID" value="NZ_BMLK01000007.1"/>
</dbReference>
<evidence type="ECO:0000313" key="9">
    <source>
        <dbReference type="Proteomes" id="UP000605099"/>
    </source>
</evidence>
<evidence type="ECO:0000313" key="8">
    <source>
        <dbReference type="EMBL" id="GGN48105.1"/>
    </source>
</evidence>
<evidence type="ECO:0000256" key="6">
    <source>
        <dbReference type="ARBA" id="ARBA00023288"/>
    </source>
</evidence>
<evidence type="ECO:0000256" key="1">
    <source>
        <dbReference type="ARBA" id="ARBA00010296"/>
    </source>
</evidence>
<keyword evidence="9" id="KW-1185">Reference proteome</keyword>
<evidence type="ECO:0000256" key="7">
    <source>
        <dbReference type="SAM" id="SignalP"/>
    </source>
</evidence>
<feature type="signal peptide" evidence="7">
    <location>
        <begin position="1"/>
        <end position="20"/>
    </location>
</feature>
<dbReference type="InterPro" id="IPR012556">
    <property type="entry name" value="Entericidin"/>
</dbReference>
<dbReference type="Pfam" id="PF08085">
    <property type="entry name" value="Entericidin"/>
    <property type="match status" value="1"/>
</dbReference>
<dbReference type="Proteomes" id="UP000605099">
    <property type="component" value="Unassembled WGS sequence"/>
</dbReference>
<keyword evidence="2" id="KW-1003">Cell membrane</keyword>
<evidence type="ECO:0000256" key="3">
    <source>
        <dbReference type="ARBA" id="ARBA00022729"/>
    </source>
</evidence>
<organism evidence="8 9">
    <name type="scientific">Novosphingobium indicum</name>
    <dbReference type="NCBI Taxonomy" id="462949"/>
    <lineage>
        <taxon>Bacteria</taxon>
        <taxon>Pseudomonadati</taxon>
        <taxon>Pseudomonadota</taxon>
        <taxon>Alphaproteobacteria</taxon>
        <taxon>Sphingomonadales</taxon>
        <taxon>Sphingomonadaceae</taxon>
        <taxon>Novosphingobium</taxon>
    </lineage>
</organism>
<gene>
    <name evidence="8" type="ORF">GCM10011349_17300</name>
</gene>
<evidence type="ECO:0000256" key="2">
    <source>
        <dbReference type="ARBA" id="ARBA00022475"/>
    </source>
</evidence>